<comment type="caution">
    <text evidence="1">The sequence shown here is derived from an EMBL/GenBank/DDBJ whole genome shotgun (WGS) entry which is preliminary data.</text>
</comment>
<organism evidence="1 2">
    <name type="scientific">Idiomarina baltica</name>
    <dbReference type="NCBI Taxonomy" id="190892"/>
    <lineage>
        <taxon>Bacteria</taxon>
        <taxon>Pseudomonadati</taxon>
        <taxon>Pseudomonadota</taxon>
        <taxon>Gammaproteobacteria</taxon>
        <taxon>Alteromonadales</taxon>
        <taxon>Idiomarinaceae</taxon>
        <taxon>Idiomarina</taxon>
    </lineage>
</organism>
<dbReference type="AlphaFoldDB" id="A0A348WL33"/>
<evidence type="ECO:0000313" key="1">
    <source>
        <dbReference type="EMBL" id="HAR55245.1"/>
    </source>
</evidence>
<dbReference type="Proteomes" id="UP000262878">
    <property type="component" value="Unassembled WGS sequence"/>
</dbReference>
<protein>
    <submittedName>
        <fullName evidence="1">Uncharacterized protein</fullName>
    </submittedName>
</protein>
<gene>
    <name evidence="1" type="ORF">DCR58_00520</name>
</gene>
<accession>A0A348WL33</accession>
<sequence length="59" mass="6798">MSQVDLYQPTFDAQTVLKKAVEREFRRKKALGQYVIVGENSKPKKIDFSILKTSEKPIV</sequence>
<evidence type="ECO:0000313" key="2">
    <source>
        <dbReference type="Proteomes" id="UP000262878"/>
    </source>
</evidence>
<reference evidence="1 2" key="1">
    <citation type="journal article" date="2018" name="Nat. Biotechnol.">
        <title>A standardized bacterial taxonomy based on genome phylogeny substantially revises the tree of life.</title>
        <authorList>
            <person name="Parks D.H."/>
            <person name="Chuvochina M."/>
            <person name="Waite D.W."/>
            <person name="Rinke C."/>
            <person name="Skarshewski A."/>
            <person name="Chaumeil P.A."/>
            <person name="Hugenholtz P."/>
        </authorList>
    </citation>
    <scope>NUCLEOTIDE SEQUENCE [LARGE SCALE GENOMIC DNA]</scope>
    <source>
        <strain evidence="1">UBA9360</strain>
    </source>
</reference>
<name>A0A348WL33_9GAMM</name>
<proteinExistence type="predicted"/>
<dbReference type="EMBL" id="DMUP01000014">
    <property type="protein sequence ID" value="HAR55245.1"/>
    <property type="molecule type" value="Genomic_DNA"/>
</dbReference>